<keyword evidence="3" id="KW-1185">Reference proteome</keyword>
<dbReference type="GO" id="GO:0042054">
    <property type="term" value="F:histone methyltransferase activity"/>
    <property type="evidence" value="ECO:0007669"/>
    <property type="project" value="InterPro"/>
</dbReference>
<evidence type="ECO:0000313" key="3">
    <source>
        <dbReference type="Proteomes" id="UP001177140"/>
    </source>
</evidence>
<dbReference type="GO" id="GO:0005634">
    <property type="term" value="C:nucleus"/>
    <property type="evidence" value="ECO:0007669"/>
    <property type="project" value="InterPro"/>
</dbReference>
<dbReference type="AlphaFoldDB" id="A0AA41W103"/>
<evidence type="ECO:0000313" key="2">
    <source>
        <dbReference type="EMBL" id="MCL7051063.1"/>
    </source>
</evidence>
<dbReference type="InterPro" id="IPR007728">
    <property type="entry name" value="Pre-SET_dom"/>
</dbReference>
<reference evidence="2" key="1">
    <citation type="submission" date="2022-03" db="EMBL/GenBank/DDBJ databases">
        <title>A functionally conserved STORR gene fusion in Papaver species that diverged 16.8 million years ago.</title>
        <authorList>
            <person name="Catania T."/>
        </authorList>
    </citation>
    <scope>NUCLEOTIDE SEQUENCE</scope>
    <source>
        <strain evidence="2">S-191538</strain>
    </source>
</reference>
<gene>
    <name evidence="2" type="ORF">MKW94_017788</name>
</gene>
<evidence type="ECO:0000259" key="1">
    <source>
        <dbReference type="Pfam" id="PF05033"/>
    </source>
</evidence>
<dbReference type="GO" id="GO:0008270">
    <property type="term" value="F:zinc ion binding"/>
    <property type="evidence" value="ECO:0007669"/>
    <property type="project" value="InterPro"/>
</dbReference>
<organism evidence="2 3">
    <name type="scientific">Papaver nudicaule</name>
    <name type="common">Iceland poppy</name>
    <dbReference type="NCBI Taxonomy" id="74823"/>
    <lineage>
        <taxon>Eukaryota</taxon>
        <taxon>Viridiplantae</taxon>
        <taxon>Streptophyta</taxon>
        <taxon>Embryophyta</taxon>
        <taxon>Tracheophyta</taxon>
        <taxon>Spermatophyta</taxon>
        <taxon>Magnoliopsida</taxon>
        <taxon>Ranunculales</taxon>
        <taxon>Papaveraceae</taxon>
        <taxon>Papaveroideae</taxon>
        <taxon>Papaver</taxon>
    </lineage>
</organism>
<protein>
    <recommendedName>
        <fullName evidence="1">Pre-SET domain-containing protein</fullName>
    </recommendedName>
</protein>
<dbReference type="Proteomes" id="UP001177140">
    <property type="component" value="Unassembled WGS sequence"/>
</dbReference>
<feature type="domain" description="Pre-SET" evidence="1">
    <location>
        <begin position="3"/>
        <end position="52"/>
    </location>
</feature>
<dbReference type="Pfam" id="PF05033">
    <property type="entry name" value="Pre-SET"/>
    <property type="match status" value="1"/>
</dbReference>
<feature type="non-terminal residue" evidence="2">
    <location>
        <position position="56"/>
    </location>
</feature>
<proteinExistence type="predicted"/>
<accession>A0AA41W103</accession>
<dbReference type="InterPro" id="IPR046341">
    <property type="entry name" value="SET_dom_sf"/>
</dbReference>
<name>A0AA41W103_PAPNU</name>
<comment type="caution">
    <text evidence="2">The sequence shown here is derived from an EMBL/GenBank/DDBJ whole genome shotgun (WGS) entry which is preliminary data.</text>
</comment>
<dbReference type="Gene3D" id="2.170.270.10">
    <property type="entry name" value="SET domain"/>
    <property type="match status" value="1"/>
</dbReference>
<dbReference type="EMBL" id="JAJJMA010334602">
    <property type="protein sequence ID" value="MCL7051063.1"/>
    <property type="molecule type" value="Genomic_DNA"/>
</dbReference>
<sequence length="56" mass="5951">MHAGFKYRKSMVLAKNVKLPERTSGCGCKGKCTDFSACACGKLDGKDFPYVSSNGG</sequence>